<evidence type="ECO:0000313" key="4">
    <source>
        <dbReference type="Proteomes" id="UP000050535"/>
    </source>
</evidence>
<comment type="caution">
    <text evidence="3">The sequence shown here is derived from an EMBL/GenBank/DDBJ whole genome shotgun (WGS) entry which is preliminary data.</text>
</comment>
<dbReference type="PATRIC" id="fig|699431.3.peg.1467"/>
<dbReference type="AlphaFoldDB" id="A0A0P7GYW2"/>
<organism evidence="3 4">
    <name type="scientific">Halolamina pelagica</name>
    <dbReference type="NCBI Taxonomy" id="699431"/>
    <lineage>
        <taxon>Archaea</taxon>
        <taxon>Methanobacteriati</taxon>
        <taxon>Methanobacteriota</taxon>
        <taxon>Stenosarchaea group</taxon>
        <taxon>Halobacteria</taxon>
        <taxon>Halobacteriales</taxon>
        <taxon>Haloferacaceae</taxon>
    </lineage>
</organism>
<gene>
    <name evidence="3" type="ORF">SY89_01434</name>
</gene>
<proteinExistence type="inferred from homology"/>
<name>A0A0P7GYW2_9EURY</name>
<dbReference type="EMBL" id="LGUC01000001">
    <property type="protein sequence ID" value="KPN30698.1"/>
    <property type="molecule type" value="Genomic_DNA"/>
</dbReference>
<evidence type="ECO:0000259" key="2">
    <source>
        <dbReference type="Pfam" id="PF00582"/>
    </source>
</evidence>
<reference evidence="4" key="1">
    <citation type="submission" date="2013-11" db="EMBL/GenBank/DDBJ databases">
        <authorList>
            <person name="Hoang H.T."/>
            <person name="Killian M.L."/>
            <person name="Madson D.M."/>
            <person name="Arruda P.H.E."/>
            <person name="Sun D."/>
            <person name="Schwartz K.J."/>
            <person name="Yoon K."/>
        </authorList>
    </citation>
    <scope>NUCLEOTIDE SEQUENCE [LARGE SCALE GENOMIC DNA]</scope>
    <source>
        <strain evidence="4">CDK2</strain>
    </source>
</reference>
<dbReference type="CDD" id="cd00293">
    <property type="entry name" value="USP-like"/>
    <property type="match status" value="1"/>
</dbReference>
<evidence type="ECO:0000313" key="3">
    <source>
        <dbReference type="EMBL" id="KPN30698.1"/>
    </source>
</evidence>
<dbReference type="STRING" id="699431.SY89_01434"/>
<dbReference type="InterPro" id="IPR014729">
    <property type="entry name" value="Rossmann-like_a/b/a_fold"/>
</dbReference>
<dbReference type="RefSeq" id="WP_054583586.1">
    <property type="nucleotide sequence ID" value="NZ_LGUC01000001.1"/>
</dbReference>
<sequence>MSLETVVVAIGDDDEERVASIAATAIDIAEPAGATVHLVHVFSDERYEAVKRQLEFDPDAGVSPDTVAKRHATIREVGTTLDDAGVEYAWHGAVGDTSDEVLALATAFDADMLIVGGRGRSPTGKAVFGSTAQEILLNAGCPVTYIRKP</sequence>
<evidence type="ECO:0000256" key="1">
    <source>
        <dbReference type="ARBA" id="ARBA00008791"/>
    </source>
</evidence>
<dbReference type="Gene3D" id="3.40.50.620">
    <property type="entry name" value="HUPs"/>
    <property type="match status" value="1"/>
</dbReference>
<dbReference type="PRINTS" id="PR01438">
    <property type="entry name" value="UNVRSLSTRESS"/>
</dbReference>
<comment type="similarity">
    <text evidence="1">Belongs to the universal stress protein A family.</text>
</comment>
<feature type="domain" description="UspA" evidence="2">
    <location>
        <begin position="4"/>
        <end position="147"/>
    </location>
</feature>
<protein>
    <submittedName>
        <fullName evidence="3">Universal stress protein family protein</fullName>
    </submittedName>
</protein>
<dbReference type="InterPro" id="IPR006015">
    <property type="entry name" value="Universal_stress_UspA"/>
</dbReference>
<dbReference type="PANTHER" id="PTHR46268:SF6">
    <property type="entry name" value="UNIVERSAL STRESS PROTEIN UP12"/>
    <property type="match status" value="1"/>
</dbReference>
<dbReference type="InterPro" id="IPR006016">
    <property type="entry name" value="UspA"/>
</dbReference>
<dbReference type="Proteomes" id="UP000050535">
    <property type="component" value="Unassembled WGS sequence"/>
</dbReference>
<dbReference type="Pfam" id="PF00582">
    <property type="entry name" value="Usp"/>
    <property type="match status" value="1"/>
</dbReference>
<dbReference type="OrthoDB" id="271068at2157"/>
<accession>A0A0P7GYW2</accession>
<dbReference type="SUPFAM" id="SSF52402">
    <property type="entry name" value="Adenine nucleotide alpha hydrolases-like"/>
    <property type="match status" value="1"/>
</dbReference>
<keyword evidence="4" id="KW-1185">Reference proteome</keyword>
<dbReference type="PANTHER" id="PTHR46268">
    <property type="entry name" value="STRESS RESPONSE PROTEIN NHAX"/>
    <property type="match status" value="1"/>
</dbReference>